<dbReference type="SMART" id="SM01057">
    <property type="entry name" value="Carb_anhydrase"/>
    <property type="match status" value="1"/>
</dbReference>
<evidence type="ECO:0000259" key="8">
    <source>
        <dbReference type="PROSITE" id="PS51144"/>
    </source>
</evidence>
<organism evidence="9 10">
    <name type="scientific">Phaeospirillum tilakii</name>
    <dbReference type="NCBI Taxonomy" id="741673"/>
    <lineage>
        <taxon>Bacteria</taxon>
        <taxon>Pseudomonadati</taxon>
        <taxon>Pseudomonadota</taxon>
        <taxon>Alphaproteobacteria</taxon>
        <taxon>Rhodospirillales</taxon>
        <taxon>Rhodospirillaceae</taxon>
        <taxon>Phaeospirillum</taxon>
    </lineage>
</organism>
<dbReference type="CDD" id="cd03124">
    <property type="entry name" value="alpha_CA_prokaryotic_like"/>
    <property type="match status" value="1"/>
</dbReference>
<keyword evidence="3" id="KW-0479">Metal-binding</keyword>
<comment type="catalytic activity">
    <reaction evidence="6">
        <text>hydrogencarbonate + H(+) = CO2 + H2O</text>
        <dbReference type="Rhea" id="RHEA:10748"/>
        <dbReference type="ChEBI" id="CHEBI:15377"/>
        <dbReference type="ChEBI" id="CHEBI:15378"/>
        <dbReference type="ChEBI" id="CHEBI:16526"/>
        <dbReference type="ChEBI" id="CHEBI:17544"/>
        <dbReference type="EC" id="4.2.1.1"/>
    </reaction>
</comment>
<dbReference type="InterPro" id="IPR001148">
    <property type="entry name" value="CA_dom"/>
</dbReference>
<evidence type="ECO:0000256" key="5">
    <source>
        <dbReference type="ARBA" id="ARBA00023239"/>
    </source>
</evidence>
<dbReference type="EC" id="4.2.1.1" evidence="2"/>
<dbReference type="EMBL" id="JBHUIY010000005">
    <property type="protein sequence ID" value="MFD2232947.1"/>
    <property type="molecule type" value="Genomic_DNA"/>
</dbReference>
<evidence type="ECO:0000256" key="6">
    <source>
        <dbReference type="ARBA" id="ARBA00048348"/>
    </source>
</evidence>
<evidence type="ECO:0000256" key="1">
    <source>
        <dbReference type="ARBA" id="ARBA00010718"/>
    </source>
</evidence>
<keyword evidence="7" id="KW-0732">Signal</keyword>
<dbReference type="PANTHER" id="PTHR18952">
    <property type="entry name" value="CARBONIC ANHYDRASE"/>
    <property type="match status" value="1"/>
</dbReference>
<comment type="caution">
    <text evidence="9">The sequence shown here is derived from an EMBL/GenBank/DDBJ whole genome shotgun (WGS) entry which is preliminary data.</text>
</comment>
<dbReference type="PANTHER" id="PTHR18952:SF265">
    <property type="entry name" value="CARBONIC ANHYDRASE"/>
    <property type="match status" value="1"/>
</dbReference>
<keyword evidence="5" id="KW-0456">Lyase</keyword>
<dbReference type="Proteomes" id="UP001597296">
    <property type="component" value="Unassembled WGS sequence"/>
</dbReference>
<dbReference type="Pfam" id="PF00194">
    <property type="entry name" value="Carb_anhydrase"/>
    <property type="match status" value="1"/>
</dbReference>
<dbReference type="RefSeq" id="WP_377314695.1">
    <property type="nucleotide sequence ID" value="NZ_JBHUIY010000005.1"/>
</dbReference>
<feature type="signal peptide" evidence="7">
    <location>
        <begin position="1"/>
        <end position="23"/>
    </location>
</feature>
<dbReference type="InterPro" id="IPR041891">
    <property type="entry name" value="Alpha_CA_prokaryot-like"/>
</dbReference>
<sequence length="254" mass="27389">MSRLSLTALALVAGLGFVSSARAEEHGAHWSYEGLSGPTYWGSLSHDYEACAGGHQQSPIDLRAAVPAQLAPIGVTYQAQPLTVVNNGHTLQANLAPGNFILFDGERYNLLQYHFHTPSEHTIAGQPVPMEVHLVHKNQNTGALVVLGVMLTAGEANPVLEAVLNSAPAEAGPPREVADVKVDPARLLPAGREYFRYEGSLTTPPCSEVVHWVVFKQPVTVSAAQIDRFAKLFPHNARPVQPANRRFLLEGGKK</sequence>
<dbReference type="InterPro" id="IPR036398">
    <property type="entry name" value="CA_dom_sf"/>
</dbReference>
<evidence type="ECO:0000256" key="3">
    <source>
        <dbReference type="ARBA" id="ARBA00022723"/>
    </source>
</evidence>
<accession>A0ABW5C9C1</accession>
<evidence type="ECO:0000313" key="10">
    <source>
        <dbReference type="Proteomes" id="UP001597296"/>
    </source>
</evidence>
<dbReference type="Gene3D" id="3.10.200.10">
    <property type="entry name" value="Alpha carbonic anhydrase"/>
    <property type="match status" value="1"/>
</dbReference>
<keyword evidence="4" id="KW-0862">Zinc</keyword>
<evidence type="ECO:0000256" key="4">
    <source>
        <dbReference type="ARBA" id="ARBA00022833"/>
    </source>
</evidence>
<dbReference type="PROSITE" id="PS51144">
    <property type="entry name" value="ALPHA_CA_2"/>
    <property type="match status" value="1"/>
</dbReference>
<keyword evidence="10" id="KW-1185">Reference proteome</keyword>
<reference evidence="10" key="1">
    <citation type="journal article" date="2019" name="Int. J. Syst. Evol. Microbiol.">
        <title>The Global Catalogue of Microorganisms (GCM) 10K type strain sequencing project: providing services to taxonomists for standard genome sequencing and annotation.</title>
        <authorList>
            <consortium name="The Broad Institute Genomics Platform"/>
            <consortium name="The Broad Institute Genome Sequencing Center for Infectious Disease"/>
            <person name="Wu L."/>
            <person name="Ma J."/>
        </authorList>
    </citation>
    <scope>NUCLEOTIDE SEQUENCE [LARGE SCALE GENOMIC DNA]</scope>
    <source>
        <strain evidence="10">KCTC 15012</strain>
    </source>
</reference>
<evidence type="ECO:0000256" key="2">
    <source>
        <dbReference type="ARBA" id="ARBA00012925"/>
    </source>
</evidence>
<feature type="domain" description="Alpha-carbonic anhydrase" evidence="8">
    <location>
        <begin position="28"/>
        <end position="252"/>
    </location>
</feature>
<feature type="chain" id="PRO_5046126333" description="carbonic anhydrase" evidence="7">
    <location>
        <begin position="24"/>
        <end position="254"/>
    </location>
</feature>
<proteinExistence type="inferred from homology"/>
<dbReference type="InterPro" id="IPR023561">
    <property type="entry name" value="Carbonic_anhydrase_a-class"/>
</dbReference>
<evidence type="ECO:0000313" key="9">
    <source>
        <dbReference type="EMBL" id="MFD2232947.1"/>
    </source>
</evidence>
<name>A0ABW5C9C1_9PROT</name>
<protein>
    <recommendedName>
        <fullName evidence="2">carbonic anhydrase</fullName>
        <ecNumber evidence="2">4.2.1.1</ecNumber>
    </recommendedName>
</protein>
<comment type="similarity">
    <text evidence="1">Belongs to the alpha-carbonic anhydrase family.</text>
</comment>
<dbReference type="SUPFAM" id="SSF51069">
    <property type="entry name" value="Carbonic anhydrase"/>
    <property type="match status" value="1"/>
</dbReference>
<gene>
    <name evidence="9" type="ORF">ACFSNB_03925</name>
</gene>
<evidence type="ECO:0000256" key="7">
    <source>
        <dbReference type="SAM" id="SignalP"/>
    </source>
</evidence>